<comment type="caution">
    <text evidence="1">The sequence shown here is derived from an EMBL/GenBank/DDBJ whole genome shotgun (WGS) entry which is preliminary data.</text>
</comment>
<accession>A0ACA9QQM7</accession>
<reference evidence="1" key="1">
    <citation type="submission" date="2021-06" db="EMBL/GenBank/DDBJ databases">
        <authorList>
            <person name="Kallberg Y."/>
            <person name="Tangrot J."/>
            <person name="Rosling A."/>
        </authorList>
    </citation>
    <scope>NUCLEOTIDE SEQUENCE</scope>
    <source>
        <strain evidence="1">CL356</strain>
    </source>
</reference>
<sequence>TLSSKPPRPQPLVHLTTLKFGNTTLEYPLQEYFALPKLKHLEIWQILFEPSQEDEDPDSVASQSKQSFLKEFPNLETISIRQTTLDGHLVDVLQRCPRLKNLELESLVGFSHSFSPHRCLVAFISSPDYNPRLYFAVNQTFPTAQNNGRQHYATISPSKTLSNASR</sequence>
<name>A0ACA9QQM7_9GLOM</name>
<keyword evidence="2" id="KW-1185">Reference proteome</keyword>
<proteinExistence type="predicted"/>
<protein>
    <submittedName>
        <fullName evidence="1">17265_t:CDS:1</fullName>
    </submittedName>
</protein>
<organism evidence="1 2">
    <name type="scientific">Acaulospora colombiana</name>
    <dbReference type="NCBI Taxonomy" id="27376"/>
    <lineage>
        <taxon>Eukaryota</taxon>
        <taxon>Fungi</taxon>
        <taxon>Fungi incertae sedis</taxon>
        <taxon>Mucoromycota</taxon>
        <taxon>Glomeromycotina</taxon>
        <taxon>Glomeromycetes</taxon>
        <taxon>Diversisporales</taxon>
        <taxon>Acaulosporaceae</taxon>
        <taxon>Acaulospora</taxon>
    </lineage>
</organism>
<dbReference type="EMBL" id="CAJVPT010059341">
    <property type="protein sequence ID" value="CAG8761830.1"/>
    <property type="molecule type" value="Genomic_DNA"/>
</dbReference>
<dbReference type="Proteomes" id="UP000789525">
    <property type="component" value="Unassembled WGS sequence"/>
</dbReference>
<evidence type="ECO:0000313" key="1">
    <source>
        <dbReference type="EMBL" id="CAG8761830.1"/>
    </source>
</evidence>
<evidence type="ECO:0000313" key="2">
    <source>
        <dbReference type="Proteomes" id="UP000789525"/>
    </source>
</evidence>
<feature type="non-terminal residue" evidence="1">
    <location>
        <position position="166"/>
    </location>
</feature>
<feature type="non-terminal residue" evidence="1">
    <location>
        <position position="1"/>
    </location>
</feature>
<gene>
    <name evidence="1" type="ORF">ACOLOM_LOCUS13239</name>
</gene>